<evidence type="ECO:0000256" key="4">
    <source>
        <dbReference type="ARBA" id="ARBA00022786"/>
    </source>
</evidence>
<dbReference type="InterPro" id="IPR036317">
    <property type="entry name" value="Cullin_homology_sf"/>
</dbReference>
<dbReference type="SUPFAM" id="SSF75632">
    <property type="entry name" value="Cullin homology domain"/>
    <property type="match status" value="1"/>
</dbReference>
<dbReference type="PANTHER" id="PTHR11932">
    <property type="entry name" value="CULLIN"/>
    <property type="match status" value="1"/>
</dbReference>
<dbReference type="GO" id="GO:0006511">
    <property type="term" value="P:ubiquitin-dependent protein catabolic process"/>
    <property type="evidence" value="ECO:0007669"/>
    <property type="project" value="InterPro"/>
</dbReference>
<dbReference type="SMART" id="SM00182">
    <property type="entry name" value="CULLIN"/>
    <property type="match status" value="1"/>
</dbReference>
<dbReference type="Gene3D" id="1.20.1310.10">
    <property type="entry name" value="Cullin Repeats"/>
    <property type="match status" value="4"/>
</dbReference>
<evidence type="ECO:0000256" key="3">
    <source>
        <dbReference type="ARBA" id="ARBA00022499"/>
    </source>
</evidence>
<organism evidence="10 11">
    <name type="scientific">Batrachochytrium dendrobatidis (strain JEL423)</name>
    <dbReference type="NCBI Taxonomy" id="403673"/>
    <lineage>
        <taxon>Eukaryota</taxon>
        <taxon>Fungi</taxon>
        <taxon>Fungi incertae sedis</taxon>
        <taxon>Chytridiomycota</taxon>
        <taxon>Chytridiomycota incertae sedis</taxon>
        <taxon>Chytridiomycetes</taxon>
        <taxon>Rhizophydiales</taxon>
        <taxon>Rhizophydiales incertae sedis</taxon>
        <taxon>Batrachochytrium</taxon>
    </lineage>
</organism>
<dbReference type="STRING" id="403673.A0A177W717"/>
<comment type="pathway">
    <text evidence="1">Protein modification; protein ubiquitination.</text>
</comment>
<dbReference type="Pfam" id="PF00888">
    <property type="entry name" value="Cullin"/>
    <property type="match status" value="2"/>
</dbReference>
<comment type="similarity">
    <text evidence="2 7 8">Belongs to the cullin family.</text>
</comment>
<dbReference type="SUPFAM" id="SSF74788">
    <property type="entry name" value="Cullin repeat-like"/>
    <property type="match status" value="1"/>
</dbReference>
<sequence>MDMYQIVYDICTARPKPFVEELLQGIVQYLLGHTVRLKQLILEHEDIVSAYSAEWEQYYTASYYADRVCDFLNRHSQKRAASHTSVQAQKIFNLTVQGHAYLIWKQNILSSIKRNHANALVEQMLTMLRRERDGEAPPSNAIRSAVNSFTLNSYIRLSPVLVNTQSDMHLQLYTEEFEIPYIDSITSYYKNESTAAMSSLSISDFMIKAIYRLDEEAERSKRYCHYSSLPRASFACVSEYVSAHQSKIHSDFENMIIEGRFEDCTRAYILLSKVEGGINRIIKEFEKFVTKQGKDAMSPFAASILKDPRKYVDTMIETHSRLMKLAVDVFKGDSVFIAEIDKAFRDIVNTREFGKDNLALEAFARYCDLFLKKTPKSTLGDVDVDERLGKMATSVSSDSERAMILRLKDACGYEYTCKLQRMFTDISLSEDINDRFKSDLDAKSRKLGIDFQIFVLTAGSWPLTAGVFPDFQLPVEFENPTIEFLSFYNSIFSGRKLSWLHHLSKADVKLNFTDKRYELNISMHYLAVLLLFNDSLSLTVGECEQLTKIKLAEIFKTIKVFADMKLLLVDNDKIDSLSVDTVVTLNTMFTRN</sequence>
<feature type="domain" description="Cullin family profile" evidence="9">
    <location>
        <begin position="361"/>
        <end position="562"/>
    </location>
</feature>
<keyword evidence="3" id="KW-1017">Isopeptide bond</keyword>
<dbReference type="OrthoDB" id="27073at2759"/>
<evidence type="ECO:0000313" key="10">
    <source>
        <dbReference type="EMBL" id="OAJ35877.1"/>
    </source>
</evidence>
<evidence type="ECO:0000256" key="7">
    <source>
        <dbReference type="PROSITE-ProRule" id="PRU00330"/>
    </source>
</evidence>
<dbReference type="eggNOG" id="KOG2284">
    <property type="taxonomic scope" value="Eukaryota"/>
</dbReference>
<dbReference type="FunFam" id="1.20.1310.10:FF:000014">
    <property type="entry name" value="Cullin 5"/>
    <property type="match status" value="1"/>
</dbReference>
<evidence type="ECO:0000256" key="8">
    <source>
        <dbReference type="RuleBase" id="RU003829"/>
    </source>
</evidence>
<dbReference type="InterPro" id="IPR016159">
    <property type="entry name" value="Cullin_repeat-like_dom_sf"/>
</dbReference>
<proteinExistence type="inferred from homology"/>
<dbReference type="VEuPathDB" id="FungiDB:BDEG_20109"/>
<dbReference type="AlphaFoldDB" id="A0A177W717"/>
<name>A0A177W717_BATDL</name>
<keyword evidence="5" id="KW-0832">Ubl conjugation</keyword>
<dbReference type="Proteomes" id="UP000077115">
    <property type="component" value="Unassembled WGS sequence"/>
</dbReference>
<dbReference type="InterPro" id="IPR016158">
    <property type="entry name" value="Cullin_homology"/>
</dbReference>
<evidence type="ECO:0000256" key="5">
    <source>
        <dbReference type="ARBA" id="ARBA00022843"/>
    </source>
</evidence>
<gene>
    <name evidence="10" type="ORF">BDEG_20109</name>
</gene>
<evidence type="ECO:0000256" key="1">
    <source>
        <dbReference type="ARBA" id="ARBA00004906"/>
    </source>
</evidence>
<dbReference type="GO" id="GO:0031625">
    <property type="term" value="F:ubiquitin protein ligase binding"/>
    <property type="evidence" value="ECO:0007669"/>
    <property type="project" value="InterPro"/>
</dbReference>
<dbReference type="Pfam" id="PF26557">
    <property type="entry name" value="Cullin_AB"/>
    <property type="match status" value="1"/>
</dbReference>
<protein>
    <recommendedName>
        <fullName evidence="6">Cullin-5</fullName>
    </recommendedName>
</protein>
<dbReference type="InterPro" id="IPR001373">
    <property type="entry name" value="Cullin_N"/>
</dbReference>
<dbReference type="EMBL" id="DS022300">
    <property type="protein sequence ID" value="OAJ35877.1"/>
    <property type="molecule type" value="Genomic_DNA"/>
</dbReference>
<reference evidence="10 11" key="1">
    <citation type="submission" date="2006-10" db="EMBL/GenBank/DDBJ databases">
        <title>The Genome Sequence of Batrachochytrium dendrobatidis JEL423.</title>
        <authorList>
            <consortium name="The Broad Institute Genome Sequencing Platform"/>
            <person name="Birren B."/>
            <person name="Lander E."/>
            <person name="Galagan J."/>
            <person name="Cuomo C."/>
            <person name="Devon K."/>
            <person name="Jaffe D."/>
            <person name="Butler J."/>
            <person name="Alvarez P."/>
            <person name="Gnerre S."/>
            <person name="Grabherr M."/>
            <person name="Kleber M."/>
            <person name="Mauceli E."/>
            <person name="Brockman W."/>
            <person name="Young S."/>
            <person name="LaButti K."/>
            <person name="Sykes S."/>
            <person name="DeCaprio D."/>
            <person name="Crawford M."/>
            <person name="Koehrsen M."/>
            <person name="Engels R."/>
            <person name="Montgomery P."/>
            <person name="Pearson M."/>
            <person name="Howarth C."/>
            <person name="Larson L."/>
            <person name="White J."/>
            <person name="O'Leary S."/>
            <person name="Kodira C."/>
            <person name="Zeng Q."/>
            <person name="Yandava C."/>
            <person name="Alvarado L."/>
            <person name="Longcore J."/>
            <person name="James T."/>
        </authorList>
    </citation>
    <scope>NUCLEOTIDE SEQUENCE [LARGE SCALE GENOMIC DNA]</scope>
    <source>
        <strain evidence="10 11">JEL423</strain>
    </source>
</reference>
<dbReference type="InterPro" id="IPR059120">
    <property type="entry name" value="Cullin-like_AB"/>
</dbReference>
<evidence type="ECO:0000259" key="9">
    <source>
        <dbReference type="PROSITE" id="PS50069"/>
    </source>
</evidence>
<dbReference type="InterPro" id="IPR045093">
    <property type="entry name" value="Cullin"/>
</dbReference>
<accession>A0A177W717</accession>
<reference evidence="10 11" key="2">
    <citation type="submission" date="2016-05" db="EMBL/GenBank/DDBJ databases">
        <title>Lineage-specific infection strategies underlie the spectrum of fungal disease in amphibians.</title>
        <authorList>
            <person name="Cuomo C.A."/>
            <person name="Farrer R.A."/>
            <person name="James T."/>
            <person name="Longcore J."/>
            <person name="Birren B."/>
        </authorList>
    </citation>
    <scope>NUCLEOTIDE SEQUENCE [LARGE SCALE GENOMIC DNA]</scope>
    <source>
        <strain evidence="10 11">JEL423</strain>
    </source>
</reference>
<evidence type="ECO:0000256" key="6">
    <source>
        <dbReference type="ARBA" id="ARBA00040451"/>
    </source>
</evidence>
<keyword evidence="4" id="KW-0833">Ubl conjugation pathway</keyword>
<evidence type="ECO:0000313" key="11">
    <source>
        <dbReference type="Proteomes" id="UP000077115"/>
    </source>
</evidence>
<evidence type="ECO:0000256" key="2">
    <source>
        <dbReference type="ARBA" id="ARBA00006019"/>
    </source>
</evidence>
<dbReference type="PROSITE" id="PS50069">
    <property type="entry name" value="CULLIN_2"/>
    <property type="match status" value="1"/>
</dbReference>
<dbReference type="Gene3D" id="3.30.230.130">
    <property type="entry name" value="Cullin, Chain C, Domain 2"/>
    <property type="match status" value="1"/>
</dbReference>